<feature type="domain" description="Fibronectin type III-like" evidence="5">
    <location>
        <begin position="660"/>
        <end position="730"/>
    </location>
</feature>
<dbReference type="EnsemblMetazoa" id="XM_020004864.1">
    <property type="protein sequence ID" value="XP_019860423.1"/>
    <property type="gene ID" value="LOC100635636"/>
</dbReference>
<dbReference type="InterPro" id="IPR036962">
    <property type="entry name" value="Glyco_hydro_3_N_sf"/>
</dbReference>
<evidence type="ECO:0000256" key="1">
    <source>
        <dbReference type="ARBA" id="ARBA00022729"/>
    </source>
</evidence>
<dbReference type="Gene3D" id="2.60.40.10">
    <property type="entry name" value="Immunoglobulins"/>
    <property type="match status" value="1"/>
</dbReference>
<dbReference type="InterPro" id="IPR026891">
    <property type="entry name" value="Fn3-like"/>
</dbReference>
<dbReference type="SMART" id="SM01217">
    <property type="entry name" value="Fn3_like"/>
    <property type="match status" value="1"/>
</dbReference>
<dbReference type="Pfam" id="PF01915">
    <property type="entry name" value="Glyco_hydro_3_C"/>
    <property type="match status" value="1"/>
</dbReference>
<dbReference type="SUPFAM" id="SSF52279">
    <property type="entry name" value="Beta-D-glucan exohydrolase, C-terminal domain"/>
    <property type="match status" value="1"/>
</dbReference>
<evidence type="ECO:0000256" key="4">
    <source>
        <dbReference type="SAM" id="SignalP"/>
    </source>
</evidence>
<accession>A0AAN0JU57</accession>
<dbReference type="GO" id="GO:0009044">
    <property type="term" value="F:xylan 1,4-beta-xylosidase activity"/>
    <property type="evidence" value="ECO:0007669"/>
    <property type="project" value="InterPro"/>
</dbReference>
<dbReference type="GO" id="GO:0045493">
    <property type="term" value="P:xylan catabolic process"/>
    <property type="evidence" value="ECO:0007669"/>
    <property type="project" value="InterPro"/>
</dbReference>
<dbReference type="GO" id="GO:0046556">
    <property type="term" value="F:alpha-L-arabinofuranosidase activity"/>
    <property type="evidence" value="ECO:0007669"/>
    <property type="project" value="TreeGrafter"/>
</dbReference>
<proteinExistence type="predicted"/>
<name>A0AAN0JU57_AMPQE</name>
<keyword evidence="7" id="KW-1185">Reference proteome</keyword>
<dbReference type="PANTHER" id="PTHR42721:SF42">
    <property type="entry name" value="FIBRONECTIN TYPE III-LIKE DOMAIN-CONTAINING PROTEIN"/>
    <property type="match status" value="1"/>
</dbReference>
<keyword evidence="1 4" id="KW-0732">Signal</keyword>
<feature type="chain" id="PRO_5043016115" description="Fibronectin type III-like domain-containing protein" evidence="4">
    <location>
        <begin position="21"/>
        <end position="748"/>
    </location>
</feature>
<dbReference type="Gene3D" id="3.20.20.300">
    <property type="entry name" value="Glycoside hydrolase, family 3, N-terminal domain"/>
    <property type="match status" value="1"/>
</dbReference>
<evidence type="ECO:0000313" key="6">
    <source>
        <dbReference type="EnsemblMetazoa" id="XP_019860423.1"/>
    </source>
</evidence>
<keyword evidence="2" id="KW-0378">Hydrolase</keyword>
<dbReference type="InterPro" id="IPR002772">
    <property type="entry name" value="Glyco_hydro_3_C"/>
</dbReference>
<dbReference type="PRINTS" id="PR00133">
    <property type="entry name" value="GLHYDRLASE3"/>
</dbReference>
<evidence type="ECO:0000256" key="2">
    <source>
        <dbReference type="ARBA" id="ARBA00022801"/>
    </source>
</evidence>
<dbReference type="GeneID" id="100635636"/>
<evidence type="ECO:0000259" key="5">
    <source>
        <dbReference type="SMART" id="SM01217"/>
    </source>
</evidence>
<dbReference type="Proteomes" id="UP000007879">
    <property type="component" value="Unassembled WGS sequence"/>
</dbReference>
<dbReference type="Gene3D" id="3.40.50.1700">
    <property type="entry name" value="Glycoside hydrolase family 3 C-terminal domain"/>
    <property type="match status" value="1"/>
</dbReference>
<evidence type="ECO:0000313" key="7">
    <source>
        <dbReference type="Proteomes" id="UP000007879"/>
    </source>
</evidence>
<dbReference type="KEGG" id="aqu:100635636"/>
<reference evidence="7" key="1">
    <citation type="journal article" date="2010" name="Nature">
        <title>The Amphimedon queenslandica genome and the evolution of animal complexity.</title>
        <authorList>
            <person name="Srivastava M."/>
            <person name="Simakov O."/>
            <person name="Chapman J."/>
            <person name="Fahey B."/>
            <person name="Gauthier M.E."/>
            <person name="Mitros T."/>
            <person name="Richards G.S."/>
            <person name="Conaco C."/>
            <person name="Dacre M."/>
            <person name="Hellsten U."/>
            <person name="Larroux C."/>
            <person name="Putnam N.H."/>
            <person name="Stanke M."/>
            <person name="Adamska M."/>
            <person name="Darling A."/>
            <person name="Degnan S.M."/>
            <person name="Oakley T.H."/>
            <person name="Plachetzki D.C."/>
            <person name="Zhai Y."/>
            <person name="Adamski M."/>
            <person name="Calcino A."/>
            <person name="Cummins S.F."/>
            <person name="Goodstein D.M."/>
            <person name="Harris C."/>
            <person name="Jackson D.J."/>
            <person name="Leys S.P."/>
            <person name="Shu S."/>
            <person name="Woodcroft B.J."/>
            <person name="Vervoort M."/>
            <person name="Kosik K.S."/>
            <person name="Manning G."/>
            <person name="Degnan B.M."/>
            <person name="Rokhsar D.S."/>
        </authorList>
    </citation>
    <scope>NUCLEOTIDE SEQUENCE [LARGE SCALE GENOMIC DNA]</scope>
</reference>
<feature type="signal peptide" evidence="4">
    <location>
        <begin position="1"/>
        <end position="20"/>
    </location>
</feature>
<dbReference type="GO" id="GO:0031222">
    <property type="term" value="P:arabinan catabolic process"/>
    <property type="evidence" value="ECO:0007669"/>
    <property type="project" value="TreeGrafter"/>
</dbReference>
<keyword evidence="3" id="KW-0326">Glycosidase</keyword>
<evidence type="ECO:0000256" key="3">
    <source>
        <dbReference type="ARBA" id="ARBA00023295"/>
    </source>
</evidence>
<dbReference type="InterPro" id="IPR013783">
    <property type="entry name" value="Ig-like_fold"/>
</dbReference>
<reference evidence="6" key="2">
    <citation type="submission" date="2024-06" db="UniProtKB">
        <authorList>
            <consortium name="EnsemblMetazoa"/>
        </authorList>
    </citation>
    <scope>IDENTIFICATION</scope>
</reference>
<dbReference type="Pfam" id="PF00933">
    <property type="entry name" value="Glyco_hydro_3"/>
    <property type="match status" value="1"/>
</dbReference>
<dbReference type="PANTHER" id="PTHR42721">
    <property type="entry name" value="SUGAR HYDROLASE-RELATED"/>
    <property type="match status" value="1"/>
</dbReference>
<dbReference type="InterPro" id="IPR036881">
    <property type="entry name" value="Glyco_hydro_3_C_sf"/>
</dbReference>
<dbReference type="RefSeq" id="XP_019860423.1">
    <property type="nucleotide sequence ID" value="XM_020004864.1"/>
</dbReference>
<organism evidence="6 7">
    <name type="scientific">Amphimedon queenslandica</name>
    <name type="common">Sponge</name>
    <dbReference type="NCBI Taxonomy" id="400682"/>
    <lineage>
        <taxon>Eukaryota</taxon>
        <taxon>Metazoa</taxon>
        <taxon>Porifera</taxon>
        <taxon>Demospongiae</taxon>
        <taxon>Heteroscleromorpha</taxon>
        <taxon>Haplosclerida</taxon>
        <taxon>Niphatidae</taxon>
        <taxon>Amphimedon</taxon>
    </lineage>
</organism>
<dbReference type="Pfam" id="PF14310">
    <property type="entry name" value="Fn3-like"/>
    <property type="match status" value="1"/>
</dbReference>
<dbReference type="SUPFAM" id="SSF51445">
    <property type="entry name" value="(Trans)glycosidases"/>
    <property type="match status" value="1"/>
</dbReference>
<dbReference type="InterPro" id="IPR044993">
    <property type="entry name" value="BXL"/>
</dbReference>
<dbReference type="AlphaFoldDB" id="A0AAN0JU57"/>
<dbReference type="InterPro" id="IPR001764">
    <property type="entry name" value="Glyco_hydro_3_N"/>
</dbReference>
<sequence length="748" mass="81278">MELLHLLLFFSLVFSSLALGHSYVPEFPFRDPSLPIEERVKDIVDQLSLDQLVEQMAHGGAGSNGPAPGIPKFNIKPYQWGTECLSGDVNAGDATSFPMSIGMAASFNYDLLKQVSNATAYEVRAKNTAAVLNGSYAFHTGLSCWSPVLNIMRDPRWGRNQETYGEDPYLSGYLGQAFVTGLQGDDPTYVIANAGCKHFDVHGGPEDTPLPRASFDANVTMIDWRMTFLPQFKACVEAGALSLMCSYNRINGVPACANKKLLTDILRNEWNFKGYVVSDQGALENIVTQHHYAPDFVTAAADAANAGTCLEDGNSEGKGGNVFDNLDDAVEKGLVSVDTLKDAVSRLFYVRTKLGEFDPPDNNNPYANIPLSIIQSDEHIKLSIQAAMETIVLMKNDNDGSPFLPLAADDFKKACVVGPFIENADTMFGDYSPTMMTDYIVTPLAGIKTTQIGSDLLNYEDGCTDGPACEIYDGYKVRTACEGVDLVIVTAGLSRYLEHEGHDISDIYLPGHQMSLLTDAESASGSAPIILLLFNANPLDISYAKSNPRFAAILEAYYPGQEAGVAIANVLTGSYNPAGRLPNTWPASLDQVPDMIDYTMKERTYRYFTQEPLYPFGYGLSFTTFNYSDLNVASTANTNGEGSIAVSVTVMNTGTMDGDEVTQAYVKWDNVAEAPNIQLVGVSRKFISKGQSITVSFTIKPEQLQVWINGDDGKWSIPGGTYSLFVGGQQPDQKVSVPSNVLSATFKL</sequence>
<protein>
    <recommendedName>
        <fullName evidence="5">Fibronectin type III-like domain-containing protein</fullName>
    </recommendedName>
</protein>
<dbReference type="InterPro" id="IPR017853">
    <property type="entry name" value="GH"/>
</dbReference>